<organism evidence="1 2">
    <name type="scientific">Pseudonocardia alni subsp. carboxydivorans</name>
    <dbReference type="NCBI Taxonomy" id="415010"/>
    <lineage>
        <taxon>Bacteria</taxon>
        <taxon>Bacillati</taxon>
        <taxon>Actinomycetota</taxon>
        <taxon>Actinomycetes</taxon>
        <taxon>Pseudonocardiales</taxon>
        <taxon>Pseudonocardiaceae</taxon>
        <taxon>Pseudonocardia</taxon>
    </lineage>
</organism>
<sequence length="145" mass="15374">MSARELTIMVNAGSDPRRRARSAEELLGVLSRDPAFVEAGLSAREPRLPAPPDGAKGAAELVGVAGTLAVVGKWYLPPAAEVLKSVLGAWCARDRRISVTVTEGDRSLTFTGSPGPEERALIDRFFEHASEDRPAGDAPEAGERP</sequence>
<proteinExistence type="predicted"/>
<dbReference type="EMBL" id="JBBPIX010000005">
    <property type="protein sequence ID" value="MEK6464397.1"/>
    <property type="molecule type" value="Genomic_DNA"/>
</dbReference>
<comment type="caution">
    <text evidence="1">The sequence shown here is derived from an EMBL/GenBank/DDBJ whole genome shotgun (WGS) entry which is preliminary data.</text>
</comment>
<evidence type="ECO:0000313" key="2">
    <source>
        <dbReference type="Proteomes" id="UP001367513"/>
    </source>
</evidence>
<name>A0ABU9AEN7_PSEA5</name>
<gene>
    <name evidence="1" type="ORF">WG925_11685</name>
</gene>
<reference evidence="1 2" key="1">
    <citation type="submission" date="2024-03" db="EMBL/GenBank/DDBJ databases">
        <title>Draft genome sequence of Pseudonocardia carboxydivorans JCM 14827.</title>
        <authorList>
            <person name="Duangmal K."/>
        </authorList>
    </citation>
    <scope>NUCLEOTIDE SEQUENCE [LARGE SCALE GENOMIC DNA]</scope>
    <source>
        <strain evidence="1 2">JCM 14827</strain>
    </source>
</reference>
<accession>A0ABU9AEN7</accession>
<dbReference type="Proteomes" id="UP001367513">
    <property type="component" value="Unassembled WGS sequence"/>
</dbReference>
<dbReference type="RefSeq" id="WP_346103573.1">
    <property type="nucleotide sequence ID" value="NZ_BAAAOD010000023.1"/>
</dbReference>
<keyword evidence="2" id="KW-1185">Reference proteome</keyword>
<protein>
    <submittedName>
        <fullName evidence="1">Uncharacterized protein</fullName>
    </submittedName>
</protein>
<evidence type="ECO:0000313" key="1">
    <source>
        <dbReference type="EMBL" id="MEK6464397.1"/>
    </source>
</evidence>